<dbReference type="Pfam" id="PF01636">
    <property type="entry name" value="APH"/>
    <property type="match status" value="1"/>
</dbReference>
<protein>
    <submittedName>
        <fullName evidence="2">Phosphotransferase</fullName>
    </submittedName>
</protein>
<organism evidence="2 3">
    <name type="scientific">Stutzerimonas stutzeri</name>
    <name type="common">Pseudomonas stutzeri</name>
    <dbReference type="NCBI Taxonomy" id="316"/>
    <lineage>
        <taxon>Bacteria</taxon>
        <taxon>Pseudomonadati</taxon>
        <taxon>Pseudomonadota</taxon>
        <taxon>Gammaproteobacteria</taxon>
        <taxon>Pseudomonadales</taxon>
        <taxon>Pseudomonadaceae</taxon>
        <taxon>Stutzerimonas</taxon>
    </lineage>
</organism>
<dbReference type="AlphaFoldDB" id="A0AA42PDX5"/>
<evidence type="ECO:0000259" key="1">
    <source>
        <dbReference type="Pfam" id="PF01636"/>
    </source>
</evidence>
<accession>A0AA42PDX5</accession>
<proteinExistence type="predicted"/>
<dbReference type="Proteomes" id="UP001158500">
    <property type="component" value="Unassembled WGS sequence"/>
</dbReference>
<gene>
    <name evidence="2" type="ORF">N5C32_21585</name>
</gene>
<dbReference type="PANTHER" id="PTHR43883:SF1">
    <property type="entry name" value="GLUCONOKINASE"/>
    <property type="match status" value="1"/>
</dbReference>
<dbReference type="SUPFAM" id="SSF56112">
    <property type="entry name" value="Protein kinase-like (PK-like)"/>
    <property type="match status" value="1"/>
</dbReference>
<reference evidence="2" key="1">
    <citation type="submission" date="2022-09" db="EMBL/GenBank/DDBJ databases">
        <title>Intensive care unit water sources are persistently colonized with multi-drug resistant bacteria and are the site of extensive horizontal gene transfer of antibiotic resistance genes.</title>
        <authorList>
            <person name="Diorio-Toth L."/>
        </authorList>
    </citation>
    <scope>NUCLEOTIDE SEQUENCE</scope>
    <source>
        <strain evidence="2">GD03947</strain>
    </source>
</reference>
<dbReference type="InterPro" id="IPR052732">
    <property type="entry name" value="Cell-binding_unc_protein"/>
</dbReference>
<dbReference type="InterPro" id="IPR002575">
    <property type="entry name" value="Aminoglycoside_PTrfase"/>
</dbReference>
<feature type="domain" description="Aminoglycoside phosphotransferase" evidence="1">
    <location>
        <begin position="101"/>
        <end position="284"/>
    </location>
</feature>
<dbReference type="Gene3D" id="3.90.1200.10">
    <property type="match status" value="1"/>
</dbReference>
<sequence>MPKNPEGQMSGQHEVIGFLSRADSYGCPGGTVERIETHGSLIFLCGERVYKLKREIAYASLDFLTLEKRERACHAELRLNRRTAPGLYLGVSAITRDRAGVLAFDADGEVQDWVVVMRRFPQSALFDRMALAGELTPSLMQTLGVEIARFHAGAERTPAFGGSAGIRRSIETNHQELRRQCALLDGNAVQALYRDQLALLDQLSAELDRRRRDGCVRRCHGDMRLANICLFEGRPTLFDGIEFSDEIACIDVLHDLAFVLMDLQHHQLADLAPTVLRAYLDESGEAEKCAPLPLFLSVRAATRSFTLAGSAQRQATGEAAQAKAEQARALLRQSRLYLLDHQALGLGYPQLVSARPRPSRSHP</sequence>
<name>A0AA42PDX5_STUST</name>
<dbReference type="PANTHER" id="PTHR43883">
    <property type="entry name" value="SLR0207 PROTEIN"/>
    <property type="match status" value="1"/>
</dbReference>
<dbReference type="EMBL" id="JAOCAE010000026">
    <property type="protein sequence ID" value="MDH1238628.1"/>
    <property type="molecule type" value="Genomic_DNA"/>
</dbReference>
<comment type="caution">
    <text evidence="2">The sequence shown here is derived from an EMBL/GenBank/DDBJ whole genome shotgun (WGS) entry which is preliminary data.</text>
</comment>
<evidence type="ECO:0000313" key="2">
    <source>
        <dbReference type="EMBL" id="MDH1238628.1"/>
    </source>
</evidence>
<dbReference type="InterPro" id="IPR011009">
    <property type="entry name" value="Kinase-like_dom_sf"/>
</dbReference>
<evidence type="ECO:0000313" key="3">
    <source>
        <dbReference type="Proteomes" id="UP001158500"/>
    </source>
</evidence>